<feature type="signal peptide" evidence="13">
    <location>
        <begin position="1"/>
        <end position="26"/>
    </location>
</feature>
<feature type="chain" id="PRO_5037620669" description="X8 domain-containing protein" evidence="13">
    <location>
        <begin position="27"/>
        <end position="581"/>
    </location>
</feature>
<keyword evidence="4" id="KW-0336">GPI-anchor</keyword>
<dbReference type="Proteomes" id="UP000807115">
    <property type="component" value="Chromosome 2"/>
</dbReference>
<dbReference type="AlphaFoldDB" id="A0A921RSD9"/>
<dbReference type="GO" id="GO:0005975">
    <property type="term" value="P:carbohydrate metabolic process"/>
    <property type="evidence" value="ECO:0007669"/>
    <property type="project" value="InterPro"/>
</dbReference>
<dbReference type="InterPro" id="IPR017853">
    <property type="entry name" value="GH"/>
</dbReference>
<keyword evidence="4" id="KW-0449">Lipoprotein</keyword>
<keyword evidence="7" id="KW-0472">Membrane</keyword>
<dbReference type="InterPro" id="IPR012946">
    <property type="entry name" value="X8"/>
</dbReference>
<evidence type="ECO:0000256" key="1">
    <source>
        <dbReference type="ARBA" id="ARBA00004609"/>
    </source>
</evidence>
<evidence type="ECO:0000256" key="11">
    <source>
        <dbReference type="RuleBase" id="RU004335"/>
    </source>
</evidence>
<keyword evidence="10" id="KW-0326">Glycosidase</keyword>
<evidence type="ECO:0000259" key="14">
    <source>
        <dbReference type="SMART" id="SM00768"/>
    </source>
</evidence>
<dbReference type="InterPro" id="IPR044965">
    <property type="entry name" value="Glyco_hydro_17_plant"/>
</dbReference>
<evidence type="ECO:0000256" key="5">
    <source>
        <dbReference type="ARBA" id="ARBA00022729"/>
    </source>
</evidence>
<evidence type="ECO:0000256" key="2">
    <source>
        <dbReference type="ARBA" id="ARBA00008773"/>
    </source>
</evidence>
<keyword evidence="3" id="KW-1003">Cell membrane</keyword>
<evidence type="ECO:0000256" key="4">
    <source>
        <dbReference type="ARBA" id="ARBA00022622"/>
    </source>
</evidence>
<evidence type="ECO:0000256" key="9">
    <source>
        <dbReference type="ARBA" id="ARBA00023180"/>
    </source>
</evidence>
<evidence type="ECO:0000313" key="15">
    <source>
        <dbReference type="EMBL" id="KAG0545236.1"/>
    </source>
</evidence>
<keyword evidence="5 13" id="KW-0732">Signal</keyword>
<dbReference type="GO" id="GO:0098552">
    <property type="term" value="C:side of membrane"/>
    <property type="evidence" value="ECO:0007669"/>
    <property type="project" value="UniProtKB-KW"/>
</dbReference>
<dbReference type="SMART" id="SM00768">
    <property type="entry name" value="X8"/>
    <property type="match status" value="2"/>
</dbReference>
<proteinExistence type="inferred from homology"/>
<reference evidence="15" key="2">
    <citation type="submission" date="2020-10" db="EMBL/GenBank/DDBJ databases">
        <authorList>
            <person name="Cooper E.A."/>
            <person name="Brenton Z.W."/>
            <person name="Flinn B.S."/>
            <person name="Jenkins J."/>
            <person name="Shu S."/>
            <person name="Flowers D."/>
            <person name="Luo F."/>
            <person name="Wang Y."/>
            <person name="Xia P."/>
            <person name="Barry K."/>
            <person name="Daum C."/>
            <person name="Lipzen A."/>
            <person name="Yoshinaga Y."/>
            <person name="Schmutz J."/>
            <person name="Saski C."/>
            <person name="Vermerris W."/>
            <person name="Kresovich S."/>
        </authorList>
    </citation>
    <scope>NUCLEOTIDE SEQUENCE</scope>
</reference>
<evidence type="ECO:0000256" key="6">
    <source>
        <dbReference type="ARBA" id="ARBA00022801"/>
    </source>
</evidence>
<name>A0A921RSD9_SORBI</name>
<dbReference type="Pfam" id="PF07983">
    <property type="entry name" value="X8"/>
    <property type="match status" value="2"/>
</dbReference>
<evidence type="ECO:0000256" key="7">
    <source>
        <dbReference type="ARBA" id="ARBA00023136"/>
    </source>
</evidence>
<dbReference type="GO" id="GO:0009506">
    <property type="term" value="C:plasmodesma"/>
    <property type="evidence" value="ECO:0007669"/>
    <property type="project" value="UniProtKB-ARBA"/>
</dbReference>
<organism evidence="15 16">
    <name type="scientific">Sorghum bicolor</name>
    <name type="common">Sorghum</name>
    <name type="synonym">Sorghum vulgare</name>
    <dbReference type="NCBI Taxonomy" id="4558"/>
    <lineage>
        <taxon>Eukaryota</taxon>
        <taxon>Viridiplantae</taxon>
        <taxon>Streptophyta</taxon>
        <taxon>Embryophyta</taxon>
        <taxon>Tracheophyta</taxon>
        <taxon>Spermatophyta</taxon>
        <taxon>Magnoliopsida</taxon>
        <taxon>Liliopsida</taxon>
        <taxon>Poales</taxon>
        <taxon>Poaceae</taxon>
        <taxon>PACMAD clade</taxon>
        <taxon>Panicoideae</taxon>
        <taxon>Andropogonodae</taxon>
        <taxon>Andropogoneae</taxon>
        <taxon>Sorghinae</taxon>
        <taxon>Sorghum</taxon>
    </lineage>
</organism>
<keyword evidence="8" id="KW-1015">Disulfide bond</keyword>
<accession>A0A921RSD9</accession>
<feature type="domain" description="X8" evidence="14">
    <location>
        <begin position="392"/>
        <end position="475"/>
    </location>
</feature>
<dbReference type="GO" id="GO:0005886">
    <property type="term" value="C:plasma membrane"/>
    <property type="evidence" value="ECO:0007669"/>
    <property type="project" value="UniProtKB-SubCell"/>
</dbReference>
<dbReference type="PANTHER" id="PTHR32227">
    <property type="entry name" value="GLUCAN ENDO-1,3-BETA-GLUCOSIDASE BG1-RELATED-RELATED"/>
    <property type="match status" value="1"/>
</dbReference>
<keyword evidence="9" id="KW-0325">Glycoprotein</keyword>
<dbReference type="GO" id="GO:0004553">
    <property type="term" value="F:hydrolase activity, hydrolyzing O-glycosyl compounds"/>
    <property type="evidence" value="ECO:0007669"/>
    <property type="project" value="InterPro"/>
</dbReference>
<protein>
    <recommendedName>
        <fullName evidence="14">X8 domain-containing protein</fullName>
    </recommendedName>
</protein>
<gene>
    <name evidence="15" type="ORF">BDA96_02G344300</name>
</gene>
<dbReference type="SUPFAM" id="SSF51445">
    <property type="entry name" value="(Trans)glycosidases"/>
    <property type="match status" value="1"/>
</dbReference>
<evidence type="ECO:0000256" key="8">
    <source>
        <dbReference type="ARBA" id="ARBA00023157"/>
    </source>
</evidence>
<evidence type="ECO:0000256" key="13">
    <source>
        <dbReference type="SAM" id="SignalP"/>
    </source>
</evidence>
<comment type="subcellular location">
    <subcellularLocation>
        <location evidence="1">Cell membrane</location>
        <topology evidence="1">Lipid-anchor</topology>
        <topology evidence="1">GPI-anchor</topology>
    </subcellularLocation>
</comment>
<dbReference type="FunFam" id="1.20.58.1040:FF:000001">
    <property type="entry name" value="Glucan endo-1,3-beta-glucosidase 4"/>
    <property type="match status" value="2"/>
</dbReference>
<dbReference type="Gene3D" id="3.20.20.80">
    <property type="entry name" value="Glycosidases"/>
    <property type="match status" value="1"/>
</dbReference>
<comment type="similarity">
    <text evidence="2 11">Belongs to the glycosyl hydrolase 17 family.</text>
</comment>
<dbReference type="EMBL" id="CM027681">
    <property type="protein sequence ID" value="KAG0545236.1"/>
    <property type="molecule type" value="Genomic_DNA"/>
</dbReference>
<feature type="region of interest" description="Disordered" evidence="12">
    <location>
        <begin position="265"/>
        <end position="289"/>
    </location>
</feature>
<evidence type="ECO:0000256" key="3">
    <source>
        <dbReference type="ARBA" id="ARBA00022475"/>
    </source>
</evidence>
<evidence type="ECO:0000256" key="12">
    <source>
        <dbReference type="SAM" id="MobiDB-lite"/>
    </source>
</evidence>
<reference evidence="15" key="1">
    <citation type="journal article" date="2019" name="BMC Genomics">
        <title>A new reference genome for Sorghum bicolor reveals high levels of sequence similarity between sweet and grain genotypes: implications for the genetics of sugar metabolism.</title>
        <authorList>
            <person name="Cooper E.A."/>
            <person name="Brenton Z.W."/>
            <person name="Flinn B.S."/>
            <person name="Jenkins J."/>
            <person name="Shu S."/>
            <person name="Flowers D."/>
            <person name="Luo F."/>
            <person name="Wang Y."/>
            <person name="Xia P."/>
            <person name="Barry K."/>
            <person name="Daum C."/>
            <person name="Lipzen A."/>
            <person name="Yoshinaga Y."/>
            <person name="Schmutz J."/>
            <person name="Saski C."/>
            <person name="Vermerris W."/>
            <person name="Kresovich S."/>
        </authorList>
    </citation>
    <scope>NUCLEOTIDE SEQUENCE</scope>
</reference>
<sequence length="581" mass="62182">MALTRLLVLLLGAAALPVLLFRTAEAREVGVNYGRVANDLPDPAAVVQLLRDNGITMVRIYDTDDAVLRSFANTGIKLMVMLPNENLADAARSPSYAADWARRRVAAYLPATRIHAVSVGNEVFDSRPDLTPLLVPAMTNVHAALAQLGLADAIKVSTPLSFAAVAVSWPPSAGRFRDDIAQPVMRPMLEFLQRTGSYLTINLYPYFAYAAQPDKISRDYFLGNPNPGVRDPDTGLMYYSLLDAQRDATFSAMDKLGFTSLQAIPGETGSASAGRPKPGPRHNKPLHQPSWELAVGDDWDGVRVDPPAASKANAQAYNNNVINRVLAGRTGTPLRPDADMDVYIFALFNENQKGSGPDDIEANFGLFYPNMEKVYEFDFRGGGVPPAPGAESWCVANASVGGSWLQAALEYACGHGADCSAIQPGATCFEPDTVVAHASYAFNSYYQRNGRSNGTCDFNGAGYIVYQEPAGTCDPNASWCVANAAVGDARLLDGLNYACANGADCSAIQPGAPCFEPNTMVAHASHAFNSYYQRNRRASGTCDFAGAASVVYRAPKYGNCVLPSKASIEETIAKSEGEAAI</sequence>
<keyword evidence="6" id="KW-0378">Hydrolase</keyword>
<feature type="domain" description="X8" evidence="14">
    <location>
        <begin position="478"/>
        <end position="562"/>
    </location>
</feature>
<evidence type="ECO:0000313" key="16">
    <source>
        <dbReference type="Proteomes" id="UP000807115"/>
    </source>
</evidence>
<dbReference type="InterPro" id="IPR000490">
    <property type="entry name" value="Glyco_hydro_17"/>
</dbReference>
<dbReference type="Gene3D" id="1.20.58.1040">
    <property type="match status" value="2"/>
</dbReference>
<dbReference type="Pfam" id="PF00332">
    <property type="entry name" value="Glyco_hydro_17"/>
    <property type="match status" value="2"/>
</dbReference>
<evidence type="ECO:0000256" key="10">
    <source>
        <dbReference type="ARBA" id="ARBA00023295"/>
    </source>
</evidence>
<comment type="caution">
    <text evidence="15">The sequence shown here is derived from an EMBL/GenBank/DDBJ whole genome shotgun (WGS) entry which is preliminary data.</text>
</comment>